<evidence type="ECO:0000256" key="13">
    <source>
        <dbReference type="ARBA" id="ARBA00022840"/>
    </source>
</evidence>
<keyword evidence="8 21" id="KW-0732">Signal</keyword>
<dbReference type="CDD" id="cd09769">
    <property type="entry name" value="Luminal_IRE1"/>
    <property type="match status" value="1"/>
</dbReference>
<dbReference type="SUPFAM" id="SSF50998">
    <property type="entry name" value="Quinoprotein alcohol dehydrogenase-like"/>
    <property type="match status" value="1"/>
</dbReference>
<dbReference type="FunFam" id="3.30.200.20:FF:000077">
    <property type="entry name" value="Putative Serine/threonine-protein kinase/endoribonuclease IRE1"/>
    <property type="match status" value="1"/>
</dbReference>
<dbReference type="InterPro" id="IPR018391">
    <property type="entry name" value="PQQ_b-propeller_rpt"/>
</dbReference>
<dbReference type="GO" id="GO:0030968">
    <property type="term" value="P:endoplasmic reticulum unfolded protein response"/>
    <property type="evidence" value="ECO:0007669"/>
    <property type="project" value="InterPro"/>
</dbReference>
<keyword evidence="9" id="KW-0547">Nucleotide-binding</keyword>
<evidence type="ECO:0000256" key="8">
    <source>
        <dbReference type="ARBA" id="ARBA00022729"/>
    </source>
</evidence>
<feature type="domain" description="KEN" evidence="23">
    <location>
        <begin position="816"/>
        <end position="944"/>
    </location>
</feature>
<proteinExistence type="predicted"/>
<keyword evidence="10 24" id="KW-0418">Kinase</keyword>
<dbReference type="InterPro" id="IPR002372">
    <property type="entry name" value="PQQ_rpt_dom"/>
</dbReference>
<dbReference type="GO" id="GO:0004521">
    <property type="term" value="F:RNA endonuclease activity"/>
    <property type="evidence" value="ECO:0007669"/>
    <property type="project" value="InterPro"/>
</dbReference>
<dbReference type="VEuPathDB" id="VectorBase:ISCI013137"/>
<keyword evidence="14 20" id="KW-1133">Transmembrane helix</keyword>
<dbReference type="GO" id="GO:0006397">
    <property type="term" value="P:mRNA processing"/>
    <property type="evidence" value="ECO:0007669"/>
    <property type="project" value="InterPro"/>
</dbReference>
<keyword evidence="5" id="KW-0597">Phosphoprotein</keyword>
<keyword evidence="6" id="KW-0808">Transferase</keyword>
<accession>A0A4D5RZV5</accession>
<dbReference type="GO" id="GO:0005789">
    <property type="term" value="C:endoplasmic reticulum membrane"/>
    <property type="evidence" value="ECO:0007669"/>
    <property type="project" value="UniProtKB-SubCell"/>
</dbReference>
<feature type="region of interest" description="Disordered" evidence="19">
    <location>
        <begin position="321"/>
        <end position="354"/>
    </location>
</feature>
<dbReference type="SMART" id="SM00564">
    <property type="entry name" value="PQQ"/>
    <property type="match status" value="4"/>
</dbReference>
<evidence type="ECO:0000256" key="16">
    <source>
        <dbReference type="ARBA" id="ARBA00023268"/>
    </source>
</evidence>
<dbReference type="FunFam" id="1.20.1440.180:FF:000001">
    <property type="entry name" value="Serine/threonine-protein kinase/endoribonuclease IRE1"/>
    <property type="match status" value="1"/>
</dbReference>
<evidence type="ECO:0000256" key="17">
    <source>
        <dbReference type="ARBA" id="ARBA00047899"/>
    </source>
</evidence>
<feature type="compositionally biased region" description="Basic and acidic residues" evidence="19">
    <location>
        <begin position="1129"/>
        <end position="1150"/>
    </location>
</feature>
<dbReference type="GO" id="GO:0010468">
    <property type="term" value="P:regulation of gene expression"/>
    <property type="evidence" value="ECO:0007669"/>
    <property type="project" value="UniProtKB-ARBA"/>
</dbReference>
<sequence>MWTPWILPAVLCCLLVPVQSSSAKSSAKAERHLAVVEPIILVSTLEGTLYAIEKKSGNIRWSRKEEPVLKVPFDLTKRTSFLPDPKDGSLYIYGFGRDTGEDAIKKLPFTIPELVAASPCRSNDGVLYTGQKLDVWFAIDFFTGDKLETISFHGSDKVCPVSYEKAIFVGRTEFQIAMYDSKTGEKRWNASFFDYAAQATPEIAEEYELAHFTSSESGRVLTFYKDTGDFLWEHELGSPVVAVYQVGEEGALRRLPFTPVAHRTLEDIMGRLKRSSWNKILLEPSQHTTLYPALYVGEHAKASYALAALVDKDLPVMATRDRRVPLLEGPSTPTERRDGDATADDAGKQTHSKSRRAFVSGYYEYPNTMVAVLFSRLQLDYRETREPPDRTEFRSAESEDADQRSDPRDSGDKAIPGDEGRPDVGDRRTPASPLPFSSRRLPPFFPFEREGERRGRRRDVATETATGDVPYSSQFVWIQMALVLLLAGMVGVVAYLYPQAREYQRTSRSGNLRISGGNQILEVTEDGFCQIGKISFHTRDVIGHGCNGTFVFRGTFDKRPVAVKRILPDCVSLASREVDLLRESDEHPNVVRYYCMEGDRQFYYIALELCAATLQDYIENPEFERGGLDPTTLLHQTASGLHHLHSLDIVHRDVKPHNVLISRRNAVGEAKAMISDFGLCKKLSQGRLSFSRKSGVTGTEGWIAPEMLSGHGRAVSLVARECHALPEGSAGRQRLTKAVDVFSLGCVFYYVLSGGRHPFGDPLERQANIKHGRHTLTDVGPHGPVAQCLIEQMLRTEPAERPSVAVVTKHPVFWAPKKQLDFFQDVSDRIEKEATDSAIVRRLERGGFEVVRGDWRDHITEELQKDLRKYRTYKGHSVRDLLRAMRNKKHHYRELPEALQAELGSLPDAFVGYFTSRFPLLLLHTYLALQGCRTEATLRGYYAQDGSADLCRPASPPPVLGPAYPWKWRRRKAPEAEADDANVADLPDKLVKPMAPGKPAGDLASLLFVGERPVAKWQRAEANIDEATLPTNVDETTLPSTLAEKAITTETNSVDHAKASTASHVGRSPLLAVNGADPVESATDSFKQLGAVAEENGAVQDNWRDAVRRRSPAKRPTKFVTLSPRRPRRLSDGDTVERTRTTEAWRRDWK</sequence>
<dbReference type="OrthoDB" id="63989at2759"/>
<dbReference type="CDD" id="cd13982">
    <property type="entry name" value="STKc_IRE1"/>
    <property type="match status" value="1"/>
</dbReference>
<dbReference type="InterPro" id="IPR015943">
    <property type="entry name" value="WD40/YVTN_repeat-like_dom_sf"/>
</dbReference>
<dbReference type="SMART" id="SM00220">
    <property type="entry name" value="S_TKc"/>
    <property type="match status" value="1"/>
</dbReference>
<dbReference type="Gene3D" id="1.20.1440.180">
    <property type="entry name" value="KEN domain"/>
    <property type="match status" value="1"/>
</dbReference>
<evidence type="ECO:0000256" key="12">
    <source>
        <dbReference type="ARBA" id="ARBA00022824"/>
    </source>
</evidence>
<feature type="domain" description="Protein kinase" evidence="22">
    <location>
        <begin position="536"/>
        <end position="813"/>
    </location>
</feature>
<keyword evidence="4 24" id="KW-0723">Serine/threonine-protein kinase</keyword>
<keyword evidence="13" id="KW-0067">ATP-binding</keyword>
<dbReference type="PANTHER" id="PTHR13954">
    <property type="entry name" value="IRE1-RELATED"/>
    <property type="match status" value="1"/>
</dbReference>
<keyword evidence="15 20" id="KW-0472">Membrane</keyword>
<dbReference type="PROSITE" id="PS51392">
    <property type="entry name" value="KEN"/>
    <property type="match status" value="1"/>
</dbReference>
<dbReference type="InterPro" id="IPR045133">
    <property type="entry name" value="IRE1/2-like"/>
</dbReference>
<dbReference type="Gene3D" id="3.30.200.20">
    <property type="entry name" value="Phosphorylase Kinase, domain 1"/>
    <property type="match status" value="1"/>
</dbReference>
<evidence type="ECO:0000256" key="6">
    <source>
        <dbReference type="ARBA" id="ARBA00022679"/>
    </source>
</evidence>
<evidence type="ECO:0000256" key="11">
    <source>
        <dbReference type="ARBA" id="ARBA00022801"/>
    </source>
</evidence>
<evidence type="ECO:0000256" key="19">
    <source>
        <dbReference type="SAM" id="MobiDB-lite"/>
    </source>
</evidence>
<evidence type="ECO:0000259" key="22">
    <source>
        <dbReference type="PROSITE" id="PS50011"/>
    </source>
</evidence>
<evidence type="ECO:0000256" key="21">
    <source>
        <dbReference type="SAM" id="SignalP"/>
    </source>
</evidence>
<dbReference type="PROSITE" id="PS50011">
    <property type="entry name" value="PROTEIN_KINASE_DOM"/>
    <property type="match status" value="1"/>
</dbReference>
<dbReference type="Gene3D" id="2.130.10.10">
    <property type="entry name" value="YVTN repeat-like/Quinoprotein amine dehydrogenase"/>
    <property type="match status" value="1"/>
</dbReference>
<feature type="compositionally biased region" description="Basic and acidic residues" evidence="19">
    <location>
        <begin position="334"/>
        <end position="348"/>
    </location>
</feature>
<dbReference type="InterPro" id="IPR011009">
    <property type="entry name" value="Kinase-like_dom_sf"/>
</dbReference>
<feature type="signal peptide" evidence="21">
    <location>
        <begin position="1"/>
        <end position="20"/>
    </location>
</feature>
<dbReference type="GO" id="GO:0005524">
    <property type="term" value="F:ATP binding"/>
    <property type="evidence" value="ECO:0007669"/>
    <property type="project" value="UniProtKB-KW"/>
</dbReference>
<evidence type="ECO:0000256" key="9">
    <source>
        <dbReference type="ARBA" id="ARBA00022741"/>
    </source>
</evidence>
<evidence type="ECO:0000256" key="2">
    <source>
        <dbReference type="ARBA" id="ARBA00004115"/>
    </source>
</evidence>
<dbReference type="InterPro" id="IPR008271">
    <property type="entry name" value="Ser/Thr_kinase_AS"/>
</dbReference>
<feature type="region of interest" description="Disordered" evidence="19">
    <location>
        <begin position="385"/>
        <end position="464"/>
    </location>
</feature>
<feature type="chain" id="PRO_5020020958" description="non-specific serine/threonine protein kinase" evidence="21">
    <location>
        <begin position="21"/>
        <end position="1150"/>
    </location>
</feature>
<dbReference type="PROSITE" id="PS00108">
    <property type="entry name" value="PROTEIN_KINASE_ST"/>
    <property type="match status" value="1"/>
</dbReference>
<evidence type="ECO:0000256" key="18">
    <source>
        <dbReference type="ARBA" id="ARBA00048679"/>
    </source>
</evidence>
<comment type="cofactor">
    <cofactor evidence="1">
        <name>Mg(2+)</name>
        <dbReference type="ChEBI" id="CHEBI:18420"/>
    </cofactor>
</comment>
<dbReference type="EMBL" id="GHJT01008939">
    <property type="protein sequence ID" value="MOY42910.1"/>
    <property type="molecule type" value="Transcribed_RNA"/>
</dbReference>
<dbReference type="Pfam" id="PF06479">
    <property type="entry name" value="Ribonuc_2-5A"/>
    <property type="match status" value="1"/>
</dbReference>
<comment type="catalytic activity">
    <reaction evidence="18">
        <text>L-seryl-[protein] + ATP = O-phospho-L-seryl-[protein] + ADP + H(+)</text>
        <dbReference type="Rhea" id="RHEA:17989"/>
        <dbReference type="Rhea" id="RHEA-COMP:9863"/>
        <dbReference type="Rhea" id="RHEA-COMP:11604"/>
        <dbReference type="ChEBI" id="CHEBI:15378"/>
        <dbReference type="ChEBI" id="CHEBI:29999"/>
        <dbReference type="ChEBI" id="CHEBI:30616"/>
        <dbReference type="ChEBI" id="CHEBI:83421"/>
        <dbReference type="ChEBI" id="CHEBI:456216"/>
        <dbReference type="EC" id="2.7.11.1"/>
    </reaction>
</comment>
<evidence type="ECO:0000256" key="4">
    <source>
        <dbReference type="ARBA" id="ARBA00022527"/>
    </source>
</evidence>
<feature type="region of interest" description="Disordered" evidence="19">
    <location>
        <begin position="1107"/>
        <end position="1150"/>
    </location>
</feature>
<keyword evidence="16" id="KW-0511">Multifunctional enzyme</keyword>
<keyword evidence="7 20" id="KW-0812">Transmembrane</keyword>
<evidence type="ECO:0000256" key="15">
    <source>
        <dbReference type="ARBA" id="ARBA00023136"/>
    </source>
</evidence>
<feature type="compositionally biased region" description="Basic and acidic residues" evidence="19">
    <location>
        <begin position="447"/>
        <end position="461"/>
    </location>
</feature>
<dbReference type="Gene3D" id="1.10.510.10">
    <property type="entry name" value="Transferase(Phosphotransferase) domain 1"/>
    <property type="match status" value="1"/>
</dbReference>
<evidence type="ECO:0000256" key="3">
    <source>
        <dbReference type="ARBA" id="ARBA00012513"/>
    </source>
</evidence>
<keyword evidence="11" id="KW-0378">Hydrolase</keyword>
<dbReference type="CDD" id="cd10422">
    <property type="entry name" value="RNase_Ire1"/>
    <property type="match status" value="1"/>
</dbReference>
<dbReference type="InterPro" id="IPR011047">
    <property type="entry name" value="Quinoprotein_ADH-like_sf"/>
</dbReference>
<protein>
    <recommendedName>
        <fullName evidence="3">non-specific serine/threonine protein kinase</fullName>
        <ecNumber evidence="3">2.7.11.1</ecNumber>
    </recommendedName>
</protein>
<dbReference type="SMART" id="SM00580">
    <property type="entry name" value="PUG"/>
    <property type="match status" value="1"/>
</dbReference>
<reference evidence="24" key="1">
    <citation type="submission" date="2019-04" db="EMBL/GenBank/DDBJ databases">
        <title>An insight into the mialome of Ixodes scapularis.</title>
        <authorList>
            <person name="Ribeiro J.M."/>
            <person name="Mather T.N."/>
            <person name="Karim S."/>
        </authorList>
    </citation>
    <scope>NUCLEOTIDE SEQUENCE</scope>
</reference>
<dbReference type="GO" id="GO:0080090">
    <property type="term" value="P:regulation of primary metabolic process"/>
    <property type="evidence" value="ECO:0007669"/>
    <property type="project" value="UniProtKB-ARBA"/>
</dbReference>
<keyword evidence="12" id="KW-0256">Endoplasmic reticulum</keyword>
<dbReference type="VEuPathDB" id="VectorBase:ISCP_008130"/>
<evidence type="ECO:0000256" key="1">
    <source>
        <dbReference type="ARBA" id="ARBA00001946"/>
    </source>
</evidence>
<name>A0A4D5RZV5_IXOSC</name>
<dbReference type="GO" id="GO:0004674">
    <property type="term" value="F:protein serine/threonine kinase activity"/>
    <property type="evidence" value="ECO:0007669"/>
    <property type="project" value="UniProtKB-KW"/>
</dbReference>
<dbReference type="InterPro" id="IPR038357">
    <property type="entry name" value="KEN_sf"/>
</dbReference>
<dbReference type="GO" id="GO:0016787">
    <property type="term" value="F:hydrolase activity"/>
    <property type="evidence" value="ECO:0007669"/>
    <property type="project" value="UniProtKB-KW"/>
</dbReference>
<evidence type="ECO:0000256" key="14">
    <source>
        <dbReference type="ARBA" id="ARBA00022989"/>
    </source>
</evidence>
<comment type="catalytic activity">
    <reaction evidence="17">
        <text>L-threonyl-[protein] + ATP = O-phospho-L-threonyl-[protein] + ADP + H(+)</text>
        <dbReference type="Rhea" id="RHEA:46608"/>
        <dbReference type="Rhea" id="RHEA-COMP:11060"/>
        <dbReference type="Rhea" id="RHEA-COMP:11605"/>
        <dbReference type="ChEBI" id="CHEBI:15378"/>
        <dbReference type="ChEBI" id="CHEBI:30013"/>
        <dbReference type="ChEBI" id="CHEBI:30616"/>
        <dbReference type="ChEBI" id="CHEBI:61977"/>
        <dbReference type="ChEBI" id="CHEBI:456216"/>
        <dbReference type="EC" id="2.7.11.1"/>
    </reaction>
</comment>
<dbReference type="InterPro" id="IPR000719">
    <property type="entry name" value="Prot_kinase_dom"/>
</dbReference>
<feature type="transmembrane region" description="Helical" evidence="20">
    <location>
        <begin position="476"/>
        <end position="497"/>
    </location>
</feature>
<dbReference type="Pfam" id="PF13360">
    <property type="entry name" value="PQQ_2"/>
    <property type="match status" value="1"/>
</dbReference>
<dbReference type="AlphaFoldDB" id="A0A4D5RZV5"/>
<dbReference type="EC" id="2.7.11.1" evidence="3"/>
<dbReference type="SUPFAM" id="SSF56112">
    <property type="entry name" value="Protein kinase-like (PK-like)"/>
    <property type="match status" value="1"/>
</dbReference>
<organism evidence="24">
    <name type="scientific">Ixodes scapularis</name>
    <name type="common">Black-legged tick</name>
    <name type="synonym">Deer tick</name>
    <dbReference type="NCBI Taxonomy" id="6945"/>
    <lineage>
        <taxon>Eukaryota</taxon>
        <taxon>Metazoa</taxon>
        <taxon>Ecdysozoa</taxon>
        <taxon>Arthropoda</taxon>
        <taxon>Chelicerata</taxon>
        <taxon>Arachnida</taxon>
        <taxon>Acari</taxon>
        <taxon>Parasitiformes</taxon>
        <taxon>Ixodida</taxon>
        <taxon>Ixodoidea</taxon>
        <taxon>Ixodidae</taxon>
        <taxon>Ixodinae</taxon>
        <taxon>Ixodes</taxon>
    </lineage>
</organism>
<evidence type="ECO:0000256" key="5">
    <source>
        <dbReference type="ARBA" id="ARBA00022553"/>
    </source>
</evidence>
<evidence type="ECO:0000256" key="7">
    <source>
        <dbReference type="ARBA" id="ARBA00022692"/>
    </source>
</evidence>
<dbReference type="Pfam" id="PF00069">
    <property type="entry name" value="Pkinase"/>
    <property type="match status" value="1"/>
</dbReference>
<evidence type="ECO:0000256" key="10">
    <source>
        <dbReference type="ARBA" id="ARBA00022777"/>
    </source>
</evidence>
<evidence type="ECO:0000259" key="23">
    <source>
        <dbReference type="PROSITE" id="PS51392"/>
    </source>
</evidence>
<evidence type="ECO:0000256" key="20">
    <source>
        <dbReference type="SAM" id="Phobius"/>
    </source>
</evidence>
<dbReference type="VEuPathDB" id="VectorBase:ISCW013137"/>
<feature type="compositionally biased region" description="Basic and acidic residues" evidence="19">
    <location>
        <begin position="385"/>
        <end position="429"/>
    </location>
</feature>
<dbReference type="InterPro" id="IPR010513">
    <property type="entry name" value="KEN_dom"/>
</dbReference>
<dbReference type="PANTHER" id="PTHR13954:SF6">
    <property type="entry name" value="NON-SPECIFIC SERINE_THREONINE PROTEIN KINASE"/>
    <property type="match status" value="1"/>
</dbReference>
<comment type="subcellular location">
    <subcellularLocation>
        <location evidence="2">Endoplasmic reticulum membrane</location>
        <topology evidence="2">Single-pass type I membrane protein</topology>
    </subcellularLocation>
</comment>
<evidence type="ECO:0000313" key="24">
    <source>
        <dbReference type="EMBL" id="MOY42910.1"/>
    </source>
</evidence>